<keyword evidence="2" id="KW-0812">Transmembrane</keyword>
<gene>
    <name evidence="3" type="ORF">EDF62_2458</name>
</gene>
<proteinExistence type="predicted"/>
<feature type="compositionally biased region" description="Polar residues" evidence="1">
    <location>
        <begin position="1"/>
        <end position="13"/>
    </location>
</feature>
<protein>
    <submittedName>
        <fullName evidence="3">Putative ribosomally synthesized peptide with SipW-like signal peptide</fullName>
    </submittedName>
</protein>
<dbReference type="Proteomes" id="UP000295601">
    <property type="component" value="Unassembled WGS sequence"/>
</dbReference>
<accession>A0A4R6RXA0</accession>
<dbReference type="RefSeq" id="WP_166644333.1">
    <property type="nucleotide sequence ID" value="NZ_CP080492.1"/>
</dbReference>
<reference evidence="3 4" key="1">
    <citation type="submission" date="2019-03" db="EMBL/GenBank/DDBJ databases">
        <title>Genomic analyses of the natural microbiome of Caenorhabditis elegans.</title>
        <authorList>
            <person name="Samuel B."/>
        </authorList>
    </citation>
    <scope>NUCLEOTIDE SEQUENCE [LARGE SCALE GENOMIC DNA]</scope>
    <source>
        <strain evidence="3 4">JUb18</strain>
    </source>
</reference>
<keyword evidence="4" id="KW-1185">Reference proteome</keyword>
<keyword evidence="2" id="KW-0472">Membrane</keyword>
<organism evidence="3 4">
    <name type="scientific">Leucobacter luti</name>
    <dbReference type="NCBI Taxonomy" id="340320"/>
    <lineage>
        <taxon>Bacteria</taxon>
        <taxon>Bacillati</taxon>
        <taxon>Actinomycetota</taxon>
        <taxon>Actinomycetes</taxon>
        <taxon>Micrococcales</taxon>
        <taxon>Microbacteriaceae</taxon>
        <taxon>Leucobacter</taxon>
    </lineage>
</organism>
<sequence length="239" mass="23988">MTNEHTPVGSSDTGAPAQAPAPRSRNTRKVAAVAAGILVVGIGATYTLASWNDSEWVWGGASGDPNVGTSTFNVQQNTSSPYANTGWDDFETNPGDELTFTTGSLALTPGDTIYAPVALQTESGSVAGTVELQGAVPATGIAVTDSGGNLWSAIRTTVYTATGATPPAACTAAGIANAGWSPIVTNAALGTDASATQPLSANAGSVQHYCFAITLPAGSPDTLQGRNIAPAWEFAATSN</sequence>
<comment type="caution">
    <text evidence="3">The sequence shown here is derived from an EMBL/GenBank/DDBJ whole genome shotgun (WGS) entry which is preliminary data.</text>
</comment>
<feature type="transmembrane region" description="Helical" evidence="2">
    <location>
        <begin position="30"/>
        <end position="49"/>
    </location>
</feature>
<dbReference type="EMBL" id="SNYA01000006">
    <property type="protein sequence ID" value="TDP90806.1"/>
    <property type="molecule type" value="Genomic_DNA"/>
</dbReference>
<dbReference type="NCBIfam" id="TIGR04088">
    <property type="entry name" value="cognate_SipW"/>
    <property type="match status" value="1"/>
</dbReference>
<dbReference type="AlphaFoldDB" id="A0A4R6RXA0"/>
<dbReference type="InterPro" id="IPR023833">
    <property type="entry name" value="Signal_pept_SipW-depend-type"/>
</dbReference>
<evidence type="ECO:0000313" key="3">
    <source>
        <dbReference type="EMBL" id="TDP90806.1"/>
    </source>
</evidence>
<evidence type="ECO:0000313" key="4">
    <source>
        <dbReference type="Proteomes" id="UP000295601"/>
    </source>
</evidence>
<name>A0A4R6RXA0_9MICO</name>
<keyword evidence="2" id="KW-1133">Transmembrane helix</keyword>
<evidence type="ECO:0000256" key="2">
    <source>
        <dbReference type="SAM" id="Phobius"/>
    </source>
</evidence>
<feature type="region of interest" description="Disordered" evidence="1">
    <location>
        <begin position="1"/>
        <end position="26"/>
    </location>
</feature>
<evidence type="ECO:0000256" key="1">
    <source>
        <dbReference type="SAM" id="MobiDB-lite"/>
    </source>
</evidence>